<evidence type="ECO:0000256" key="7">
    <source>
        <dbReference type="ARBA" id="ARBA00022723"/>
    </source>
</evidence>
<keyword evidence="6" id="KW-0926">Vacuole</keyword>
<dbReference type="PANTHER" id="PTHR11705">
    <property type="entry name" value="PROTEASE FAMILY M14 CARBOXYPEPTIDASE A,B"/>
    <property type="match status" value="1"/>
</dbReference>
<evidence type="ECO:0000256" key="2">
    <source>
        <dbReference type="ARBA" id="ARBA00004116"/>
    </source>
</evidence>
<sequence>MARTFPGGSSKLMHTASLAEGACEEVPQQPLDSRASDVANPNITYITVVLDASPDIRESADWACSSFLSMRFQVIAGLASIAILQPGASGIGTGPLVTHDDANHLHNPTHRRLPFLSWVRDAAVELFFGPYPSRTEIRTEIRHGVPTPKHYTDEVVLRFNLTAPEEEAAMARSASTLFLDIWAFTEDFVDIRLRKDRIGTLLGVLPKTLRDSYSVLIPDVSAAIHGSRPSTPGVQHQEYMPWDERSGLLRPHADSDTVFFRDYRPLSVIVPWMRLLEAMFPAITRMVNIGLSYEGRDIPALKVGVYKPGETVPKRKTLLVTGGMHAREWISTTTVNYVAWSFVTSYGRDPMITKLLEHFDVVFVPVLNPDGVEYSWRVDRLWRKTRQGTDVSFCQGLDLDHAFGFEWDGAGSNGEPCSESYGGAKPWEAAEAVALANWARNETINNNVEFVGLIDLHSYSQQVMYPFSYTCDTDPPNLENLEELAVGLAKAFRLSSGEAYSVTSACEGVVAGGGDMGRPSRVEVGGGSAIDWFYHEMRAHFSYQIKLRDMGSYGFLLPKENIVPTGEEMFNAMKYLGDYLLGNNGIERSNKQHSMTPPAGGGFSSLELRRLKRR</sequence>
<comment type="cofactor">
    <cofactor evidence="1">
        <name>Zn(2+)</name>
        <dbReference type="ChEBI" id="CHEBI:29105"/>
    </cofactor>
</comment>
<name>A0A3M9Y3F3_9PEZI</name>
<evidence type="ECO:0000256" key="15">
    <source>
        <dbReference type="PROSITE-ProRule" id="PRU01379"/>
    </source>
</evidence>
<keyword evidence="5" id="KW-0964">Secreted</keyword>
<dbReference type="PANTHER" id="PTHR11705:SF147">
    <property type="entry name" value="INACTIVE METALLOCARBOXYPEPTIDASE ECM14"/>
    <property type="match status" value="1"/>
</dbReference>
<evidence type="ECO:0000313" key="18">
    <source>
        <dbReference type="Proteomes" id="UP000267145"/>
    </source>
</evidence>
<dbReference type="InterPro" id="IPR000834">
    <property type="entry name" value="Peptidase_M14"/>
</dbReference>
<comment type="caution">
    <text evidence="17">The sequence shown here is derived from an EMBL/GenBank/DDBJ whole genome shotgun (WGS) entry which is preliminary data.</text>
</comment>
<dbReference type="GO" id="GO:0071555">
    <property type="term" value="P:cell wall organization"/>
    <property type="evidence" value="ECO:0007669"/>
    <property type="project" value="UniProtKB-KW"/>
</dbReference>
<dbReference type="SUPFAM" id="SSF53187">
    <property type="entry name" value="Zn-dependent exopeptidases"/>
    <property type="match status" value="1"/>
</dbReference>
<dbReference type="CDD" id="cd03860">
    <property type="entry name" value="M14_CP_A-B_like"/>
    <property type="match status" value="1"/>
</dbReference>
<dbReference type="Gene3D" id="3.40.630.10">
    <property type="entry name" value="Zn peptidases"/>
    <property type="match status" value="1"/>
</dbReference>
<evidence type="ECO:0000256" key="13">
    <source>
        <dbReference type="ARBA" id="ARBA00026187"/>
    </source>
</evidence>
<evidence type="ECO:0000313" key="17">
    <source>
        <dbReference type="EMBL" id="RNJ54967.1"/>
    </source>
</evidence>
<dbReference type="GO" id="GO:0008270">
    <property type="term" value="F:zinc ion binding"/>
    <property type="evidence" value="ECO:0007669"/>
    <property type="project" value="InterPro"/>
</dbReference>
<feature type="domain" description="Peptidase M14" evidence="16">
    <location>
        <begin position="262"/>
        <end position="580"/>
    </location>
</feature>
<dbReference type="PROSITE" id="PS52035">
    <property type="entry name" value="PEPTIDASE_M14"/>
    <property type="match status" value="1"/>
</dbReference>
<dbReference type="EMBL" id="RBVV01000089">
    <property type="protein sequence ID" value="RNJ54967.1"/>
    <property type="molecule type" value="Genomic_DNA"/>
</dbReference>
<dbReference type="RefSeq" id="XP_028493125.1">
    <property type="nucleotide sequence ID" value="XM_028643227.1"/>
</dbReference>
<keyword evidence="7" id="KW-0479">Metal-binding</keyword>
<dbReference type="Pfam" id="PF00246">
    <property type="entry name" value="Peptidase_M14"/>
    <property type="match status" value="1"/>
</dbReference>
<dbReference type="GO" id="GO:0006508">
    <property type="term" value="P:proteolysis"/>
    <property type="evidence" value="ECO:0007669"/>
    <property type="project" value="InterPro"/>
</dbReference>
<evidence type="ECO:0000256" key="12">
    <source>
        <dbReference type="ARBA" id="ARBA00025210"/>
    </source>
</evidence>
<dbReference type="GO" id="GO:0005773">
    <property type="term" value="C:vacuole"/>
    <property type="evidence" value="ECO:0007669"/>
    <property type="project" value="UniProtKB-SubCell"/>
</dbReference>
<dbReference type="InterPro" id="IPR057246">
    <property type="entry name" value="CARBOXYPEPT_ZN_1"/>
</dbReference>
<keyword evidence="17" id="KW-0645">Protease</keyword>
<evidence type="ECO:0000256" key="10">
    <source>
        <dbReference type="ARBA" id="ARBA00023157"/>
    </source>
</evidence>
<dbReference type="Proteomes" id="UP000267145">
    <property type="component" value="Unassembled WGS sequence"/>
</dbReference>
<dbReference type="GeneID" id="39612838"/>
<evidence type="ECO:0000259" key="16">
    <source>
        <dbReference type="PROSITE" id="PS52035"/>
    </source>
</evidence>
<reference evidence="17 18" key="1">
    <citation type="submission" date="2018-10" db="EMBL/GenBank/DDBJ databases">
        <title>Genome sequence of Verticillium nonalfalfae VnAa140.</title>
        <authorList>
            <person name="Stajich J.E."/>
            <person name="Kasson M.T."/>
        </authorList>
    </citation>
    <scope>NUCLEOTIDE SEQUENCE [LARGE SCALE GENOMIC DNA]</scope>
    <source>
        <strain evidence="17 18">VnAa140</strain>
    </source>
</reference>
<dbReference type="GO" id="GO:0005576">
    <property type="term" value="C:extracellular region"/>
    <property type="evidence" value="ECO:0007669"/>
    <property type="project" value="UniProtKB-SubCell"/>
</dbReference>
<evidence type="ECO:0000256" key="11">
    <source>
        <dbReference type="ARBA" id="ARBA00023316"/>
    </source>
</evidence>
<gene>
    <name evidence="17" type="primary">ECM14</name>
    <name evidence="17" type="ORF">D7B24_009149</name>
</gene>
<organism evidence="17 18">
    <name type="scientific">Verticillium nonalfalfae</name>
    <dbReference type="NCBI Taxonomy" id="1051616"/>
    <lineage>
        <taxon>Eukaryota</taxon>
        <taxon>Fungi</taxon>
        <taxon>Dikarya</taxon>
        <taxon>Ascomycota</taxon>
        <taxon>Pezizomycotina</taxon>
        <taxon>Sordariomycetes</taxon>
        <taxon>Hypocreomycetidae</taxon>
        <taxon>Glomerellales</taxon>
        <taxon>Plectosphaerellaceae</taxon>
        <taxon>Verticillium</taxon>
    </lineage>
</organism>
<dbReference type="PROSITE" id="PS00132">
    <property type="entry name" value="CARBOXYPEPT_ZN_1"/>
    <property type="match status" value="1"/>
</dbReference>
<evidence type="ECO:0000256" key="3">
    <source>
        <dbReference type="ARBA" id="ARBA00004613"/>
    </source>
</evidence>
<dbReference type="GO" id="GO:0004181">
    <property type="term" value="F:metallocarboxypeptidase activity"/>
    <property type="evidence" value="ECO:0007669"/>
    <property type="project" value="InterPro"/>
</dbReference>
<evidence type="ECO:0000256" key="9">
    <source>
        <dbReference type="ARBA" id="ARBA00022833"/>
    </source>
</evidence>
<dbReference type="FunFam" id="3.40.630.10:FF:000060">
    <property type="entry name" value="Putative metallocarboxypeptidase ecm14"/>
    <property type="match status" value="1"/>
</dbReference>
<keyword evidence="17" id="KW-0378">Hydrolase</keyword>
<dbReference type="SMART" id="SM00631">
    <property type="entry name" value="Zn_pept"/>
    <property type="match status" value="1"/>
</dbReference>
<keyword evidence="17" id="KW-0121">Carboxypeptidase</keyword>
<evidence type="ECO:0000256" key="14">
    <source>
        <dbReference type="ARBA" id="ARBA00026213"/>
    </source>
</evidence>
<comment type="caution">
    <text evidence="15">Lacks conserved residue(s) required for the propagation of feature annotation.</text>
</comment>
<evidence type="ECO:0000256" key="5">
    <source>
        <dbReference type="ARBA" id="ARBA00022525"/>
    </source>
</evidence>
<accession>A0A3M9Y3F3</accession>
<evidence type="ECO:0000256" key="6">
    <source>
        <dbReference type="ARBA" id="ARBA00022554"/>
    </source>
</evidence>
<evidence type="ECO:0000256" key="4">
    <source>
        <dbReference type="ARBA" id="ARBA00005988"/>
    </source>
</evidence>
<proteinExistence type="inferred from homology"/>
<evidence type="ECO:0000256" key="8">
    <source>
        <dbReference type="ARBA" id="ARBA00022729"/>
    </source>
</evidence>
<keyword evidence="18" id="KW-1185">Reference proteome</keyword>
<comment type="similarity">
    <text evidence="4 15">Belongs to the peptidase M14 family.</text>
</comment>
<comment type="subcellular location">
    <subcellularLocation>
        <location evidence="3">Secreted</location>
    </subcellularLocation>
    <subcellularLocation>
        <location evidence="2">Vacuole</location>
    </subcellularLocation>
</comment>
<protein>
    <recommendedName>
        <fullName evidence="13">Inactive metallocarboxypeptidase ECM14</fullName>
    </recommendedName>
    <alternativeName>
        <fullName evidence="14">Inactive metallocarboxypeptidase ecm14</fullName>
    </alternativeName>
</protein>
<keyword evidence="8" id="KW-0732">Signal</keyword>
<keyword evidence="11" id="KW-0961">Cell wall biogenesis/degradation</keyword>
<dbReference type="AlphaFoldDB" id="A0A3M9Y3F3"/>
<keyword evidence="10" id="KW-1015">Disulfide bond</keyword>
<dbReference type="PRINTS" id="PR00765">
    <property type="entry name" value="CRBOXYPTASEA"/>
</dbReference>
<keyword evidence="9" id="KW-0862">Zinc</keyword>
<dbReference type="STRING" id="1051616.A0A3M9Y3F3"/>
<evidence type="ECO:0000256" key="1">
    <source>
        <dbReference type="ARBA" id="ARBA00001947"/>
    </source>
</evidence>
<comment type="function">
    <text evidence="12">Inactive carboxypeptidase that may play a role in cell wall organization and biogenesis.</text>
</comment>